<protein>
    <submittedName>
        <fullName evidence="1">Uncharacterized protein</fullName>
    </submittedName>
</protein>
<dbReference type="EMBL" id="BK015784">
    <property type="protein sequence ID" value="DAE24817.1"/>
    <property type="molecule type" value="Genomic_DNA"/>
</dbReference>
<name>A0A8S5R153_9CAUD</name>
<accession>A0A8S5R153</accession>
<sequence>MTNLYQIQDIMKEQLSGSCTLKEFARRAADALEDGEALAALGFTDEDQAVIETAHTYYRGLESAEMTPAKFTLYADWSISFDGTAVYSTNSTGSKITFRFTGKTIDMPQDRYDLHSKAGKEAFFRDLIEVENGN</sequence>
<evidence type="ECO:0000313" key="1">
    <source>
        <dbReference type="EMBL" id="DAE24817.1"/>
    </source>
</evidence>
<reference evidence="1" key="1">
    <citation type="journal article" date="2021" name="Proc. Natl. Acad. Sci. U.S.A.">
        <title>A Catalog of Tens of Thousands of Viruses from Human Metagenomes Reveals Hidden Associations with Chronic Diseases.</title>
        <authorList>
            <person name="Tisza M.J."/>
            <person name="Buck C.B."/>
        </authorList>
    </citation>
    <scope>NUCLEOTIDE SEQUENCE</scope>
    <source>
        <strain evidence="1">CteBs22</strain>
    </source>
</reference>
<organism evidence="1">
    <name type="scientific">Myoviridae sp. cteBs22</name>
    <dbReference type="NCBI Taxonomy" id="2826675"/>
    <lineage>
        <taxon>Viruses</taxon>
        <taxon>Duplodnaviria</taxon>
        <taxon>Heunggongvirae</taxon>
        <taxon>Uroviricota</taxon>
        <taxon>Caudoviricetes</taxon>
    </lineage>
</organism>
<proteinExistence type="predicted"/>